<evidence type="ECO:0000256" key="1">
    <source>
        <dbReference type="ARBA" id="ARBA00005495"/>
    </source>
</evidence>
<keyword evidence="2" id="KW-0479">Metal-binding</keyword>
<dbReference type="Gene3D" id="3.90.1590.10">
    <property type="entry name" value="glutathione-dependent formaldehyde- activating enzyme (gfa)"/>
    <property type="match status" value="1"/>
</dbReference>
<keyword evidence="4" id="KW-0456">Lyase</keyword>
<dbReference type="EMBL" id="KN832873">
    <property type="protein sequence ID" value="KIN03501.1"/>
    <property type="molecule type" value="Genomic_DNA"/>
</dbReference>
<dbReference type="OrthoDB" id="9985472at2759"/>
<name>A0A0C3H5N3_OIDMZ</name>
<keyword evidence="7" id="KW-1185">Reference proteome</keyword>
<evidence type="ECO:0000256" key="2">
    <source>
        <dbReference type="ARBA" id="ARBA00022723"/>
    </source>
</evidence>
<dbReference type="InterPro" id="IPR011057">
    <property type="entry name" value="Mss4-like_sf"/>
</dbReference>
<dbReference type="PANTHER" id="PTHR33337:SF30">
    <property type="entry name" value="DUF636 DOMAIN PROTEIN (AFU_ORTHOLOGUE AFUA_1G03180)"/>
    <property type="match status" value="1"/>
</dbReference>
<proteinExistence type="inferred from homology"/>
<dbReference type="HOGENOM" id="CLU_055491_3_2_1"/>
<dbReference type="PROSITE" id="PS51891">
    <property type="entry name" value="CENP_V_GFA"/>
    <property type="match status" value="1"/>
</dbReference>
<comment type="similarity">
    <text evidence="1">Belongs to the Gfa family.</text>
</comment>
<evidence type="ECO:0000256" key="3">
    <source>
        <dbReference type="ARBA" id="ARBA00022833"/>
    </source>
</evidence>
<dbReference type="STRING" id="913774.A0A0C3H5N3"/>
<evidence type="ECO:0000259" key="5">
    <source>
        <dbReference type="PROSITE" id="PS51891"/>
    </source>
</evidence>
<dbReference type="InterPro" id="IPR006913">
    <property type="entry name" value="CENP-V/GFA"/>
</dbReference>
<dbReference type="SUPFAM" id="SSF51316">
    <property type="entry name" value="Mss4-like"/>
    <property type="match status" value="1"/>
</dbReference>
<evidence type="ECO:0000313" key="7">
    <source>
        <dbReference type="Proteomes" id="UP000054321"/>
    </source>
</evidence>
<dbReference type="InParanoid" id="A0A0C3H5N3"/>
<protein>
    <recommendedName>
        <fullName evidence="5">CENP-V/GFA domain-containing protein</fullName>
    </recommendedName>
</protein>
<accession>A0A0C3H5N3</accession>
<dbReference type="GO" id="GO:0046872">
    <property type="term" value="F:metal ion binding"/>
    <property type="evidence" value="ECO:0007669"/>
    <property type="project" value="UniProtKB-KW"/>
</dbReference>
<reference evidence="6 7" key="1">
    <citation type="submission" date="2014-04" db="EMBL/GenBank/DDBJ databases">
        <authorList>
            <consortium name="DOE Joint Genome Institute"/>
            <person name="Kuo A."/>
            <person name="Martino E."/>
            <person name="Perotto S."/>
            <person name="Kohler A."/>
            <person name="Nagy L.G."/>
            <person name="Floudas D."/>
            <person name="Copeland A."/>
            <person name="Barry K.W."/>
            <person name="Cichocki N."/>
            <person name="Veneault-Fourrey C."/>
            <person name="LaButti K."/>
            <person name="Lindquist E.A."/>
            <person name="Lipzen A."/>
            <person name="Lundell T."/>
            <person name="Morin E."/>
            <person name="Murat C."/>
            <person name="Sun H."/>
            <person name="Tunlid A."/>
            <person name="Henrissat B."/>
            <person name="Grigoriev I.V."/>
            <person name="Hibbett D.S."/>
            <person name="Martin F."/>
            <person name="Nordberg H.P."/>
            <person name="Cantor M.N."/>
            <person name="Hua S.X."/>
        </authorList>
    </citation>
    <scope>NUCLEOTIDE SEQUENCE [LARGE SCALE GENOMIC DNA]</scope>
    <source>
        <strain evidence="6 7">Zn</strain>
    </source>
</reference>
<dbReference type="PANTHER" id="PTHR33337">
    <property type="entry name" value="GFA DOMAIN-CONTAINING PROTEIN"/>
    <property type="match status" value="1"/>
</dbReference>
<dbReference type="GO" id="GO:0016846">
    <property type="term" value="F:carbon-sulfur lyase activity"/>
    <property type="evidence" value="ECO:0007669"/>
    <property type="project" value="InterPro"/>
</dbReference>
<feature type="domain" description="CENP-V/GFA" evidence="5">
    <location>
        <begin position="2"/>
        <end position="126"/>
    </location>
</feature>
<gene>
    <name evidence="6" type="ORF">OIDMADRAFT_143090</name>
</gene>
<dbReference type="Proteomes" id="UP000054321">
    <property type="component" value="Unassembled WGS sequence"/>
</dbReference>
<dbReference type="Pfam" id="PF04828">
    <property type="entry name" value="GFA"/>
    <property type="match status" value="1"/>
</dbReference>
<sequence length="143" mass="15397">MQTGRCICGGIIISFEGRPMVNVLCHCGVCRKLSGGPYSTNTCIPEQEFKLEKGIPKEYQFTGGSGNSVTIYFCDICSTLMYSKCANVTNGGFIIVVKTGVLSDQNALEENQPVLEIFTRNRVSWVQPLAGATQAEGSGSSQI</sequence>
<organism evidence="6 7">
    <name type="scientific">Oidiodendron maius (strain Zn)</name>
    <dbReference type="NCBI Taxonomy" id="913774"/>
    <lineage>
        <taxon>Eukaryota</taxon>
        <taxon>Fungi</taxon>
        <taxon>Dikarya</taxon>
        <taxon>Ascomycota</taxon>
        <taxon>Pezizomycotina</taxon>
        <taxon>Leotiomycetes</taxon>
        <taxon>Leotiomycetes incertae sedis</taxon>
        <taxon>Myxotrichaceae</taxon>
        <taxon>Oidiodendron</taxon>
    </lineage>
</organism>
<dbReference type="AlphaFoldDB" id="A0A0C3H5N3"/>
<keyword evidence="3" id="KW-0862">Zinc</keyword>
<evidence type="ECO:0000256" key="4">
    <source>
        <dbReference type="ARBA" id="ARBA00023239"/>
    </source>
</evidence>
<evidence type="ECO:0000313" key="6">
    <source>
        <dbReference type="EMBL" id="KIN03501.1"/>
    </source>
</evidence>
<reference evidence="7" key="2">
    <citation type="submission" date="2015-01" db="EMBL/GenBank/DDBJ databases">
        <title>Evolutionary Origins and Diversification of the Mycorrhizal Mutualists.</title>
        <authorList>
            <consortium name="DOE Joint Genome Institute"/>
            <consortium name="Mycorrhizal Genomics Consortium"/>
            <person name="Kohler A."/>
            <person name="Kuo A."/>
            <person name="Nagy L.G."/>
            <person name="Floudas D."/>
            <person name="Copeland A."/>
            <person name="Barry K.W."/>
            <person name="Cichocki N."/>
            <person name="Veneault-Fourrey C."/>
            <person name="LaButti K."/>
            <person name="Lindquist E.A."/>
            <person name="Lipzen A."/>
            <person name="Lundell T."/>
            <person name="Morin E."/>
            <person name="Murat C."/>
            <person name="Riley R."/>
            <person name="Ohm R."/>
            <person name="Sun H."/>
            <person name="Tunlid A."/>
            <person name="Henrissat B."/>
            <person name="Grigoriev I.V."/>
            <person name="Hibbett D.S."/>
            <person name="Martin F."/>
        </authorList>
    </citation>
    <scope>NUCLEOTIDE SEQUENCE [LARGE SCALE GENOMIC DNA]</scope>
    <source>
        <strain evidence="7">Zn</strain>
    </source>
</reference>